<evidence type="ECO:0000313" key="5">
    <source>
        <dbReference type="Proteomes" id="UP000663828"/>
    </source>
</evidence>
<dbReference type="EMBL" id="CAJNOR010000453">
    <property type="protein sequence ID" value="CAF0919343.1"/>
    <property type="molecule type" value="Genomic_DNA"/>
</dbReference>
<dbReference type="InterPro" id="IPR021148">
    <property type="entry name" value="Polysacc_synth_dom"/>
</dbReference>
<dbReference type="Proteomes" id="UP000663828">
    <property type="component" value="Unassembled WGS sequence"/>
</dbReference>
<name>A0A813PKZ9_ADIRI</name>
<dbReference type="AlphaFoldDB" id="A0A813PKZ9"/>
<evidence type="ECO:0000256" key="1">
    <source>
        <dbReference type="SAM" id="MobiDB-lite"/>
    </source>
</evidence>
<dbReference type="EMBL" id="CAJNOJ010000006">
    <property type="protein sequence ID" value="CAF0756875.1"/>
    <property type="molecule type" value="Genomic_DNA"/>
</dbReference>
<dbReference type="OrthoDB" id="10248897at2759"/>
<gene>
    <name evidence="3" type="ORF">EDS130_LOCUS2593</name>
    <name evidence="4" type="ORF">XAT740_LOCUS8949</name>
</gene>
<dbReference type="Pfam" id="PF04669">
    <property type="entry name" value="PBDC1"/>
    <property type="match status" value="1"/>
</dbReference>
<feature type="region of interest" description="Disordered" evidence="1">
    <location>
        <begin position="1"/>
        <end position="24"/>
    </location>
</feature>
<sequence length="167" mass="19570">MENTSNLNNLDLGNNQGATVPLPSTSAEDYVNDPVLEEQWAMKAFQHAETYFNLLSTIDPRQFRLTRHDDQIYSRFREVFPKLKIDVLDENELKSAEGKQQWRTFCEEFRELVDDYNYGTLVRTDAQGEYSSENTILVVRVQFYAIEIARNREGFNDSIRNIFGRKK</sequence>
<dbReference type="PANTHER" id="PTHR13410:SF9">
    <property type="entry name" value="PROTEIN PBDC1"/>
    <property type="match status" value="1"/>
</dbReference>
<dbReference type="PANTHER" id="PTHR13410">
    <property type="entry name" value="PROTEIN PBDC1"/>
    <property type="match status" value="1"/>
</dbReference>
<evidence type="ECO:0000259" key="2">
    <source>
        <dbReference type="Pfam" id="PF04669"/>
    </source>
</evidence>
<accession>A0A813PKZ9</accession>
<feature type="domain" description="Polysaccharide biosynthesis" evidence="2">
    <location>
        <begin position="36"/>
        <end position="160"/>
    </location>
</feature>
<keyword evidence="5" id="KW-1185">Reference proteome</keyword>
<evidence type="ECO:0000313" key="3">
    <source>
        <dbReference type="EMBL" id="CAF0756875.1"/>
    </source>
</evidence>
<dbReference type="InterPro" id="IPR008476">
    <property type="entry name" value="PBDC1_metazoa/fungi"/>
</dbReference>
<evidence type="ECO:0000313" key="6">
    <source>
        <dbReference type="Proteomes" id="UP000663852"/>
    </source>
</evidence>
<evidence type="ECO:0000313" key="4">
    <source>
        <dbReference type="EMBL" id="CAF0919343.1"/>
    </source>
</evidence>
<dbReference type="Gene3D" id="1.10.3560.10">
    <property type="entry name" value="yst0336 like domain"/>
    <property type="match status" value="1"/>
</dbReference>
<organism evidence="3 6">
    <name type="scientific">Adineta ricciae</name>
    <name type="common">Rotifer</name>
    <dbReference type="NCBI Taxonomy" id="249248"/>
    <lineage>
        <taxon>Eukaryota</taxon>
        <taxon>Metazoa</taxon>
        <taxon>Spiralia</taxon>
        <taxon>Gnathifera</taxon>
        <taxon>Rotifera</taxon>
        <taxon>Eurotatoria</taxon>
        <taxon>Bdelloidea</taxon>
        <taxon>Adinetida</taxon>
        <taxon>Adinetidae</taxon>
        <taxon>Adineta</taxon>
    </lineage>
</organism>
<proteinExistence type="predicted"/>
<protein>
    <recommendedName>
        <fullName evidence="2">Polysaccharide biosynthesis domain-containing protein</fullName>
    </recommendedName>
</protein>
<comment type="caution">
    <text evidence="3">The sequence shown here is derived from an EMBL/GenBank/DDBJ whole genome shotgun (WGS) entry which is preliminary data.</text>
</comment>
<dbReference type="GO" id="GO:0005737">
    <property type="term" value="C:cytoplasm"/>
    <property type="evidence" value="ECO:0007669"/>
    <property type="project" value="TreeGrafter"/>
</dbReference>
<dbReference type="Proteomes" id="UP000663852">
    <property type="component" value="Unassembled WGS sequence"/>
</dbReference>
<feature type="compositionally biased region" description="Low complexity" evidence="1">
    <location>
        <begin position="1"/>
        <end position="15"/>
    </location>
</feature>
<dbReference type="InterPro" id="IPR023139">
    <property type="entry name" value="PBDC1-like_dom_sf"/>
</dbReference>
<reference evidence="3" key="1">
    <citation type="submission" date="2021-02" db="EMBL/GenBank/DDBJ databases">
        <authorList>
            <person name="Nowell W R."/>
        </authorList>
    </citation>
    <scope>NUCLEOTIDE SEQUENCE</scope>
</reference>